<dbReference type="AlphaFoldDB" id="A0A3N2PM91"/>
<evidence type="ECO:0000256" key="1">
    <source>
        <dbReference type="SAM" id="Phobius"/>
    </source>
</evidence>
<name>A0A3N2PM91_SODAK</name>
<protein>
    <submittedName>
        <fullName evidence="2">Uncharacterized protein</fullName>
    </submittedName>
</protein>
<accession>A0A3N2PM91</accession>
<dbReference type="InterPro" id="IPR024316">
    <property type="entry name" value="APQ12"/>
</dbReference>
<evidence type="ECO:0000313" key="2">
    <source>
        <dbReference type="EMBL" id="ROT35589.1"/>
    </source>
</evidence>
<dbReference type="STRING" id="1314773.A0A3N2PM91"/>
<dbReference type="RefSeq" id="XP_028463395.1">
    <property type="nucleotide sequence ID" value="XM_028610813.1"/>
</dbReference>
<keyword evidence="1" id="KW-0812">Transmembrane</keyword>
<dbReference type="OrthoDB" id="3559694at2759"/>
<organism evidence="2 3">
    <name type="scientific">Sodiomyces alkalinus (strain CBS 110278 / VKM F-3762 / F11)</name>
    <name type="common">Alkaliphilic filamentous fungus</name>
    <dbReference type="NCBI Taxonomy" id="1314773"/>
    <lineage>
        <taxon>Eukaryota</taxon>
        <taxon>Fungi</taxon>
        <taxon>Dikarya</taxon>
        <taxon>Ascomycota</taxon>
        <taxon>Pezizomycotina</taxon>
        <taxon>Sordariomycetes</taxon>
        <taxon>Hypocreomycetidae</taxon>
        <taxon>Glomerellales</taxon>
        <taxon>Plectosphaerellaceae</taxon>
        <taxon>Sodiomyces</taxon>
    </lineage>
</organism>
<gene>
    <name evidence="2" type="ORF">SODALDRAFT_328957</name>
</gene>
<proteinExistence type="predicted"/>
<feature type="transmembrane region" description="Helical" evidence="1">
    <location>
        <begin position="137"/>
        <end position="155"/>
    </location>
</feature>
<dbReference type="EMBL" id="ML119061">
    <property type="protein sequence ID" value="ROT35589.1"/>
    <property type="molecule type" value="Genomic_DNA"/>
</dbReference>
<dbReference type="GeneID" id="39579291"/>
<sequence>MPVSQAKDEPSLTTLLEGLFSPETLDFIHKTTLHPHSPVQIFKRHSAVYLQKILTVAYVFFAPIIDAMFAVLSRSPELASLAVFAFSLAAAWVVLGWIRRLAAFATRLVLRAVFWSFVIALASVVVRNGFYETFKDVVVFGGKVVGFLAVAKDVWLREFRRYEEEAKVQGRR</sequence>
<reference evidence="2 3" key="1">
    <citation type="journal article" date="2018" name="Mol. Ecol.">
        <title>The obligate alkalophilic soda-lake fungus Sodiomyces alkalinus has shifted to a protein diet.</title>
        <authorList>
            <person name="Grum-Grzhimaylo A.A."/>
            <person name="Falkoski D.L."/>
            <person name="van den Heuvel J."/>
            <person name="Valero-Jimenez C.A."/>
            <person name="Min B."/>
            <person name="Choi I.G."/>
            <person name="Lipzen A."/>
            <person name="Daum C.G."/>
            <person name="Aanen D.K."/>
            <person name="Tsang A."/>
            <person name="Henrissat B."/>
            <person name="Bilanenko E.N."/>
            <person name="de Vries R.P."/>
            <person name="van Kan J.A.L."/>
            <person name="Grigoriev I.V."/>
            <person name="Debets A.J.M."/>
        </authorList>
    </citation>
    <scope>NUCLEOTIDE SEQUENCE [LARGE SCALE GENOMIC DNA]</scope>
    <source>
        <strain evidence="2 3">F11</strain>
    </source>
</reference>
<feature type="transmembrane region" description="Helical" evidence="1">
    <location>
        <begin position="53"/>
        <end position="72"/>
    </location>
</feature>
<evidence type="ECO:0000313" key="3">
    <source>
        <dbReference type="Proteomes" id="UP000272025"/>
    </source>
</evidence>
<keyword evidence="1" id="KW-1133">Transmembrane helix</keyword>
<feature type="transmembrane region" description="Helical" evidence="1">
    <location>
        <begin position="78"/>
        <end position="98"/>
    </location>
</feature>
<keyword evidence="1" id="KW-0472">Membrane</keyword>
<dbReference type="Proteomes" id="UP000272025">
    <property type="component" value="Unassembled WGS sequence"/>
</dbReference>
<feature type="transmembrane region" description="Helical" evidence="1">
    <location>
        <begin position="110"/>
        <end position="131"/>
    </location>
</feature>
<keyword evidence="3" id="KW-1185">Reference proteome</keyword>
<dbReference type="Pfam" id="PF12716">
    <property type="entry name" value="Apq12"/>
    <property type="match status" value="1"/>
</dbReference>